<keyword evidence="2" id="KW-0732">Signal</keyword>
<dbReference type="AlphaFoldDB" id="A0A5C5FRR4"/>
<evidence type="ECO:0008006" key="5">
    <source>
        <dbReference type="Google" id="ProtNLM"/>
    </source>
</evidence>
<protein>
    <recommendedName>
        <fullName evidence="5">Ricin B lectin domain-containing protein</fullName>
    </recommendedName>
</protein>
<keyword evidence="4" id="KW-1185">Reference proteome</keyword>
<evidence type="ECO:0000313" key="4">
    <source>
        <dbReference type="Proteomes" id="UP000311382"/>
    </source>
</evidence>
<dbReference type="EMBL" id="SOZI01000091">
    <property type="protein sequence ID" value="TNY19568.1"/>
    <property type="molecule type" value="Genomic_DNA"/>
</dbReference>
<proteinExistence type="predicted"/>
<accession>A0A5C5FRR4</accession>
<dbReference type="CDD" id="cd00161">
    <property type="entry name" value="beta-trefoil_Ricin-like"/>
    <property type="match status" value="1"/>
</dbReference>
<feature type="compositionally biased region" description="Low complexity" evidence="1">
    <location>
        <begin position="295"/>
        <end position="309"/>
    </location>
</feature>
<comment type="caution">
    <text evidence="3">The sequence shown here is derived from an EMBL/GenBank/DDBJ whole genome shotgun (WGS) entry which is preliminary data.</text>
</comment>
<name>A0A5C5FRR4_9BASI</name>
<feature type="signal peptide" evidence="2">
    <location>
        <begin position="1"/>
        <end position="20"/>
    </location>
</feature>
<evidence type="ECO:0000256" key="2">
    <source>
        <dbReference type="SAM" id="SignalP"/>
    </source>
</evidence>
<feature type="region of interest" description="Disordered" evidence="1">
    <location>
        <begin position="295"/>
        <end position="314"/>
    </location>
</feature>
<organism evidence="3 4">
    <name type="scientific">Rhodotorula diobovata</name>
    <dbReference type="NCBI Taxonomy" id="5288"/>
    <lineage>
        <taxon>Eukaryota</taxon>
        <taxon>Fungi</taxon>
        <taxon>Dikarya</taxon>
        <taxon>Basidiomycota</taxon>
        <taxon>Pucciniomycotina</taxon>
        <taxon>Microbotryomycetes</taxon>
        <taxon>Sporidiobolales</taxon>
        <taxon>Sporidiobolaceae</taxon>
        <taxon>Rhodotorula</taxon>
    </lineage>
</organism>
<dbReference type="OrthoDB" id="2501520at2759"/>
<dbReference type="Proteomes" id="UP000311382">
    <property type="component" value="Unassembled WGS sequence"/>
</dbReference>
<reference evidence="3 4" key="1">
    <citation type="submission" date="2019-03" db="EMBL/GenBank/DDBJ databases">
        <title>Rhodosporidium diobovatum UCD-FST 08-225 genome sequencing, assembly, and annotation.</title>
        <authorList>
            <person name="Fakankun I.U."/>
            <person name="Fristensky B."/>
            <person name="Levin D.B."/>
        </authorList>
    </citation>
    <scope>NUCLEOTIDE SEQUENCE [LARGE SCALE GENOMIC DNA]</scope>
    <source>
        <strain evidence="3 4">UCD-FST 08-225</strain>
    </source>
</reference>
<evidence type="ECO:0000313" key="3">
    <source>
        <dbReference type="EMBL" id="TNY19568.1"/>
    </source>
</evidence>
<sequence>MMRVLLTALSLALSVGSTFAAPNGVGGLAGTIDNSAQAASLQSAAVPPAAGSYIFRNVATGQALSYTADGNHIVPSDGAGTPVQVLGYGAAVPWVRLQIGDKDKCLSSQWGGSYNLAGVMYSCAVDVGGEITRADNTLESTKQWWLMVPVADYAGDSSSSTHVLLAAQAHSVATREKAQAGFARVRRRALSSPSSLHASSPARFARVKRGATDAAAASAPAPDARQPWRVLAAEFQAAEARRIAEEERVLRETAAREAARAASSKSAADKATVASGAASHTVALAASAAAPTTAEEPAAGAASPTPSAVESAADPVSLVKVDDAASASDAVEEEPTAETAYEPDADVKLNVVAEAPASSSASGSGAFFIIPVDHLIDSAPPPSLSLCALRPRAFPN</sequence>
<feature type="chain" id="PRO_5022936423" description="Ricin B lectin domain-containing protein" evidence="2">
    <location>
        <begin position="21"/>
        <end position="396"/>
    </location>
</feature>
<gene>
    <name evidence="3" type="ORF">DMC30DRAFT_399995</name>
</gene>
<evidence type="ECO:0000256" key="1">
    <source>
        <dbReference type="SAM" id="MobiDB-lite"/>
    </source>
</evidence>